<evidence type="ECO:0000256" key="2">
    <source>
        <dbReference type="SAM" id="MobiDB-lite"/>
    </source>
</evidence>
<accession>A0A9P5XFV4</accession>
<dbReference type="InterPro" id="IPR001878">
    <property type="entry name" value="Znf_CCHC"/>
</dbReference>
<protein>
    <recommendedName>
        <fullName evidence="3">CCHC-type domain-containing protein</fullName>
    </recommendedName>
</protein>
<evidence type="ECO:0000313" key="4">
    <source>
        <dbReference type="EMBL" id="KAF9449594.1"/>
    </source>
</evidence>
<gene>
    <name evidence="4" type="ORF">P691DRAFT_790778</name>
</gene>
<name>A0A9P5XFV4_9AGAR</name>
<evidence type="ECO:0000259" key="3">
    <source>
        <dbReference type="PROSITE" id="PS50158"/>
    </source>
</evidence>
<feature type="compositionally biased region" description="Acidic residues" evidence="2">
    <location>
        <begin position="453"/>
        <end position="464"/>
    </location>
</feature>
<dbReference type="AlphaFoldDB" id="A0A9P5XFV4"/>
<dbReference type="SUPFAM" id="SSF52833">
    <property type="entry name" value="Thioredoxin-like"/>
    <property type="match status" value="1"/>
</dbReference>
<evidence type="ECO:0000313" key="5">
    <source>
        <dbReference type="Proteomes" id="UP000807342"/>
    </source>
</evidence>
<dbReference type="EMBL" id="MU151126">
    <property type="protein sequence ID" value="KAF9449594.1"/>
    <property type="molecule type" value="Genomic_DNA"/>
</dbReference>
<comment type="caution">
    <text evidence="4">The sequence shown here is derived from an EMBL/GenBank/DDBJ whole genome shotgun (WGS) entry which is preliminary data.</text>
</comment>
<dbReference type="GO" id="GO:0008270">
    <property type="term" value="F:zinc ion binding"/>
    <property type="evidence" value="ECO:0007669"/>
    <property type="project" value="UniProtKB-KW"/>
</dbReference>
<keyword evidence="1" id="KW-0862">Zinc</keyword>
<dbReference type="GO" id="GO:0003723">
    <property type="term" value="F:RNA binding"/>
    <property type="evidence" value="ECO:0007669"/>
    <property type="project" value="TreeGrafter"/>
</dbReference>
<dbReference type="PANTHER" id="PTHR13316">
    <property type="entry name" value="ZINC FINGER, CCHC DOMAIN CONTAINING 8"/>
    <property type="match status" value="1"/>
</dbReference>
<dbReference type="PANTHER" id="PTHR13316:SF0">
    <property type="entry name" value="ZINC FINGER CCHC DOMAIN-CONTAINING PROTEIN 8"/>
    <property type="match status" value="1"/>
</dbReference>
<feature type="compositionally biased region" description="Pro residues" evidence="2">
    <location>
        <begin position="371"/>
        <end position="429"/>
    </location>
</feature>
<dbReference type="PROSITE" id="PS50158">
    <property type="entry name" value="ZF_CCHC"/>
    <property type="match status" value="1"/>
</dbReference>
<dbReference type="Gene3D" id="3.40.30.10">
    <property type="entry name" value="Glutaredoxin"/>
    <property type="match status" value="1"/>
</dbReference>
<feature type="compositionally biased region" description="Low complexity" evidence="2">
    <location>
        <begin position="442"/>
        <end position="452"/>
    </location>
</feature>
<organism evidence="4 5">
    <name type="scientific">Macrolepiota fuliginosa MF-IS2</name>
    <dbReference type="NCBI Taxonomy" id="1400762"/>
    <lineage>
        <taxon>Eukaryota</taxon>
        <taxon>Fungi</taxon>
        <taxon>Dikarya</taxon>
        <taxon>Basidiomycota</taxon>
        <taxon>Agaricomycotina</taxon>
        <taxon>Agaricomycetes</taxon>
        <taxon>Agaricomycetidae</taxon>
        <taxon>Agaricales</taxon>
        <taxon>Agaricineae</taxon>
        <taxon>Agaricaceae</taxon>
        <taxon>Macrolepiota</taxon>
    </lineage>
</organism>
<dbReference type="InterPro" id="IPR052115">
    <property type="entry name" value="NEXT_complex_subunit_ZCCHC8"/>
</dbReference>
<dbReference type="Proteomes" id="UP000807342">
    <property type="component" value="Unassembled WGS sequence"/>
</dbReference>
<dbReference type="Pfam" id="PF05768">
    <property type="entry name" value="Glrx-like"/>
    <property type="match status" value="1"/>
</dbReference>
<feature type="region of interest" description="Disordered" evidence="2">
    <location>
        <begin position="366"/>
        <end position="464"/>
    </location>
</feature>
<dbReference type="GO" id="GO:0071013">
    <property type="term" value="C:catalytic step 2 spliceosome"/>
    <property type="evidence" value="ECO:0007669"/>
    <property type="project" value="TreeGrafter"/>
</dbReference>
<sequence length="464" mass="51501">MAARLARTPRLTLFSGPNCSLCDIAKAELTKVRQRRPFQLETINIQDKGQEQWKKKYVYWIPALHLEGKEIAKVVSGAATAANGGHTQAIVTAPTSSDSLFFVDTSGVINPWYESYMCGIYQRHTDTLLGEEGSDGGEEEPLVDSANLCFNCGSPDHSVPECPFRRDRELISLSRQYFNFYKELRGIVNHPRIYLAEGWRQQRLEWLGTFQPGQIKGPLLREAIGFGDGDWLKNMATWGYPPGWVSALDPREKVLAKIWDEHLDEGYERSDESFYIFGDPGEVEDTSESVLTSQNSADVQSKNENYLADQESLGDPPQTPIPIRWASYPSTYFSSELLFAYTRQEAPPSSSFEWNAAFESEDDYFSQLYAQPPPPPLGEPPPTPPPPPDEPPPPIPPPPLSSPPPPLPPLSNPAPPRSVIPSPSGPPLEPNGYLSPTAQRIPPTAEPDTTTTGEDEDMDISDSE</sequence>
<keyword evidence="1" id="KW-0863">Zinc-finger</keyword>
<feature type="domain" description="CCHC-type" evidence="3">
    <location>
        <begin position="149"/>
        <end position="163"/>
    </location>
</feature>
<keyword evidence="5" id="KW-1185">Reference proteome</keyword>
<keyword evidence="1" id="KW-0479">Metal-binding</keyword>
<evidence type="ECO:0000256" key="1">
    <source>
        <dbReference type="PROSITE-ProRule" id="PRU00047"/>
    </source>
</evidence>
<proteinExistence type="predicted"/>
<dbReference type="InterPro" id="IPR008554">
    <property type="entry name" value="Glutaredoxin-like"/>
</dbReference>
<reference evidence="4" key="1">
    <citation type="submission" date="2020-11" db="EMBL/GenBank/DDBJ databases">
        <authorList>
            <consortium name="DOE Joint Genome Institute"/>
            <person name="Ahrendt S."/>
            <person name="Riley R."/>
            <person name="Andreopoulos W."/>
            <person name="Labutti K."/>
            <person name="Pangilinan J."/>
            <person name="Ruiz-Duenas F.J."/>
            <person name="Barrasa J.M."/>
            <person name="Sanchez-Garcia M."/>
            <person name="Camarero S."/>
            <person name="Miyauchi S."/>
            <person name="Serrano A."/>
            <person name="Linde D."/>
            <person name="Babiker R."/>
            <person name="Drula E."/>
            <person name="Ayuso-Fernandez I."/>
            <person name="Pacheco R."/>
            <person name="Padilla G."/>
            <person name="Ferreira P."/>
            <person name="Barriuso J."/>
            <person name="Kellner H."/>
            <person name="Castanera R."/>
            <person name="Alfaro M."/>
            <person name="Ramirez L."/>
            <person name="Pisabarro A.G."/>
            <person name="Kuo A."/>
            <person name="Tritt A."/>
            <person name="Lipzen A."/>
            <person name="He G."/>
            <person name="Yan M."/>
            <person name="Ng V."/>
            <person name="Cullen D."/>
            <person name="Martin F."/>
            <person name="Rosso M.-N."/>
            <person name="Henrissat B."/>
            <person name="Hibbett D."/>
            <person name="Martinez A.T."/>
            <person name="Grigoriev I.V."/>
        </authorList>
    </citation>
    <scope>NUCLEOTIDE SEQUENCE</scope>
    <source>
        <strain evidence="4">MF-IS2</strain>
    </source>
</reference>
<dbReference type="OrthoDB" id="429967at2759"/>
<dbReference type="InterPro" id="IPR036249">
    <property type="entry name" value="Thioredoxin-like_sf"/>
</dbReference>